<dbReference type="Proteomes" id="UP000703269">
    <property type="component" value="Unassembled WGS sequence"/>
</dbReference>
<gene>
    <name evidence="1" type="ORF">PsYK624_026030</name>
</gene>
<evidence type="ECO:0000313" key="2">
    <source>
        <dbReference type="Proteomes" id="UP000703269"/>
    </source>
</evidence>
<evidence type="ECO:0008006" key="3">
    <source>
        <dbReference type="Google" id="ProtNLM"/>
    </source>
</evidence>
<keyword evidence="2" id="KW-1185">Reference proteome</keyword>
<proteinExistence type="predicted"/>
<name>A0A9P3G068_9APHY</name>
<sequence>MLERASYAPVYTLPEDVLRLIFEVDFKHDSHAEAIAQLTSPNRGIAFADPLLITHVCRRWRQTALALPTIWRCVHVNEATCRHEEALDAWLERARSMSVRLVCEVGADEGLVRDRLRGVLPRQACRLESVAILKCTQSASSRSDIATLGLPDDIQKLLFSRAPAVPSLAMYRTPPVVYAFLLADLRRLELHEMNITRRILTQLSRAAPNLSNLTLRQVSMDKKPFNFESSPIPPAIFPRLQTLTLRCTTWLFLEELAMPVLESLILQDAPEDMAFDSEHRDGPAAENDFVAVRYLTLVRCVHTHVACCRVLFRRMPEVTSVELCESDAALALLGERASGDGFQHLLPHTYALSLTKLEEENYPLLIETVRVRREVSYPLAEIRLGAELRSAMGEAFITSLAQYVTVIA</sequence>
<accession>A0A9P3G068</accession>
<dbReference type="EMBL" id="BPQB01000004">
    <property type="protein sequence ID" value="GJE86523.1"/>
    <property type="molecule type" value="Genomic_DNA"/>
</dbReference>
<dbReference type="SUPFAM" id="SSF52047">
    <property type="entry name" value="RNI-like"/>
    <property type="match status" value="1"/>
</dbReference>
<dbReference type="OrthoDB" id="2804214at2759"/>
<dbReference type="AlphaFoldDB" id="A0A9P3G068"/>
<evidence type="ECO:0000313" key="1">
    <source>
        <dbReference type="EMBL" id="GJE86523.1"/>
    </source>
</evidence>
<organism evidence="1 2">
    <name type="scientific">Phanerochaete sordida</name>
    <dbReference type="NCBI Taxonomy" id="48140"/>
    <lineage>
        <taxon>Eukaryota</taxon>
        <taxon>Fungi</taxon>
        <taxon>Dikarya</taxon>
        <taxon>Basidiomycota</taxon>
        <taxon>Agaricomycotina</taxon>
        <taxon>Agaricomycetes</taxon>
        <taxon>Polyporales</taxon>
        <taxon>Phanerochaetaceae</taxon>
        <taxon>Phanerochaete</taxon>
    </lineage>
</organism>
<reference evidence="1 2" key="1">
    <citation type="submission" date="2021-08" db="EMBL/GenBank/DDBJ databases">
        <title>Draft Genome Sequence of Phanerochaete sordida strain YK-624.</title>
        <authorList>
            <person name="Mori T."/>
            <person name="Dohra H."/>
            <person name="Suzuki T."/>
            <person name="Kawagishi H."/>
            <person name="Hirai H."/>
        </authorList>
    </citation>
    <scope>NUCLEOTIDE SEQUENCE [LARGE SCALE GENOMIC DNA]</scope>
    <source>
        <strain evidence="1 2">YK-624</strain>
    </source>
</reference>
<comment type="caution">
    <text evidence="1">The sequence shown here is derived from an EMBL/GenBank/DDBJ whole genome shotgun (WGS) entry which is preliminary data.</text>
</comment>
<protein>
    <recommendedName>
        <fullName evidence="3">F-box domain-containing protein</fullName>
    </recommendedName>
</protein>